<dbReference type="Gene3D" id="3.30.70.1520">
    <property type="entry name" value="Heterotetrameric sarcosine oxidase"/>
    <property type="match status" value="1"/>
</dbReference>
<evidence type="ECO:0000313" key="1">
    <source>
        <dbReference type="EMBL" id="POR47371.1"/>
    </source>
</evidence>
<dbReference type="Pfam" id="PF04268">
    <property type="entry name" value="SoxG"/>
    <property type="match status" value="1"/>
</dbReference>
<reference evidence="1 2" key="1">
    <citation type="submission" date="2018-01" db="EMBL/GenBank/DDBJ databases">
        <title>Genomic Encyclopedia of Type Strains, Phase III (KMG-III): the genomes of soil and plant-associated and newly described type strains.</title>
        <authorList>
            <person name="Whitman W."/>
        </authorList>
    </citation>
    <scope>NUCLEOTIDE SEQUENCE [LARGE SCALE GENOMIC DNA]</scope>
    <source>
        <strain evidence="1 2">1131</strain>
    </source>
</reference>
<dbReference type="InterPro" id="IPR007375">
    <property type="entry name" value="SoxG"/>
</dbReference>
<dbReference type="SUPFAM" id="SSF103025">
    <property type="entry name" value="Folate-binding domain"/>
    <property type="match status" value="1"/>
</dbReference>
<dbReference type="Proteomes" id="UP000236919">
    <property type="component" value="Unassembled WGS sequence"/>
</dbReference>
<name>A0A2S4LY47_9HYPH</name>
<dbReference type="RefSeq" id="WP_181012006.1">
    <property type="nucleotide sequence ID" value="NZ_PQFZ01000019.1"/>
</dbReference>
<gene>
    <name evidence="1" type="ORF">CYD53_11955</name>
</gene>
<sequence>MSDAAMKPGWTPRSAWAGILSEGSFGAKGSAGVIVTAREGLGIASLIAPEDGEAALSQAVKTRLRLDLPTTPRIAVLAGRALVWAGPGLWLLVTEDRTGFADDLQALSGLAAIADQSDGRAVLTLSGGKIRAALAKGCMIDLHPSAFPVGSAALTSIAHIGVHLWRAEDGPNGAVFEFMVARSMAGSFWSWFSASAAEFGCQVTIPRACHVGRG</sequence>
<proteinExistence type="predicted"/>
<dbReference type="EMBL" id="PQFZ01000019">
    <property type="protein sequence ID" value="POR47371.1"/>
    <property type="molecule type" value="Genomic_DNA"/>
</dbReference>
<organism evidence="1 2">
    <name type="scientific">Bosea psychrotolerans</name>
    <dbReference type="NCBI Taxonomy" id="1871628"/>
    <lineage>
        <taxon>Bacteria</taxon>
        <taxon>Pseudomonadati</taxon>
        <taxon>Pseudomonadota</taxon>
        <taxon>Alphaproteobacteria</taxon>
        <taxon>Hyphomicrobiales</taxon>
        <taxon>Boseaceae</taxon>
        <taxon>Bosea</taxon>
    </lineage>
</organism>
<protein>
    <submittedName>
        <fullName evidence="1">N-methylglutamate dehydrogenase subunit D</fullName>
    </submittedName>
</protein>
<dbReference type="InterPro" id="IPR027266">
    <property type="entry name" value="TrmE/GcvT-like"/>
</dbReference>
<dbReference type="Gene3D" id="3.30.1360.120">
    <property type="entry name" value="Probable tRNA modification gtpase trme, domain 1"/>
    <property type="match status" value="1"/>
</dbReference>
<keyword evidence="2" id="KW-1185">Reference proteome</keyword>
<accession>A0A2S4LY47</accession>
<dbReference type="AlphaFoldDB" id="A0A2S4LY47"/>
<comment type="caution">
    <text evidence="1">The sequence shown here is derived from an EMBL/GenBank/DDBJ whole genome shotgun (WGS) entry which is preliminary data.</text>
</comment>
<evidence type="ECO:0000313" key="2">
    <source>
        <dbReference type="Proteomes" id="UP000236919"/>
    </source>
</evidence>